<dbReference type="RefSeq" id="WP_322410437.1">
    <property type="nucleotide sequence ID" value="NZ_CP139779.1"/>
</dbReference>
<evidence type="ECO:0000256" key="1">
    <source>
        <dbReference type="ARBA" id="ARBA00010609"/>
    </source>
</evidence>
<dbReference type="InterPro" id="IPR008972">
    <property type="entry name" value="Cupredoxin"/>
</dbReference>
<comment type="similarity">
    <text evidence="1">Belongs to the multicopper oxidase family.</text>
</comment>
<keyword evidence="4" id="KW-0472">Membrane</keyword>
<protein>
    <submittedName>
        <fullName evidence="7">Multicopper oxidase domain-containing protein</fullName>
    </submittedName>
</protein>
<feature type="transmembrane region" description="Helical" evidence="4">
    <location>
        <begin position="21"/>
        <end position="44"/>
    </location>
</feature>
<sequence>MSALPPRPDRPARLRLRRPKVVIGIVATLVVSAVGVGTAFAVGIGNAPAVDTVGAVEFDTPLAIPELLEPVIAPDGTKVFALDARAGSTAFIDGLETPTWGFNGTYLGPTLRATQNDRVRIDVTNGLDVTTSVHWHGMRLSGEMDGGVHQPVDPGGTWSPQWTIDQEAATLWYHPHPHGATEDHVRRGLAGLFLIDDALSAGLPLPSEYGVDDIPVIVQDVALDAETGALGQRDGGSSGHLGDEILVNGTLAPYLAVATDVVRLRLVNASTARVYAFGFDDGRAFSHIATDGGLLPAPRETESLRLSPGERAEILVRMRAGETTVLRSEDPDLGGVLPVFGGGNGGSDRFDVLELRAADDLASRGTIPPVLAPREPLDAADAVMTREWVLDGTEINGQAMSMERVDAVVQRGTIERWRVRNDMPYPHNFHVHGVHFEVTRYGGEAPPAAVAGPKDTLYLPPGVEVEMVLRFEHADASHPLMLHCHLLRHEDAGMMAQFLVVEPGSDTEITTLPPDATAGHRH</sequence>
<dbReference type="InterPro" id="IPR045087">
    <property type="entry name" value="Cu-oxidase_fam"/>
</dbReference>
<dbReference type="CDD" id="cd04232">
    <property type="entry name" value="CuRO_1_CueO_FtsP"/>
    <property type="match status" value="1"/>
</dbReference>
<evidence type="ECO:0000313" key="8">
    <source>
        <dbReference type="Proteomes" id="UP001324533"/>
    </source>
</evidence>
<dbReference type="Pfam" id="PF07731">
    <property type="entry name" value="Cu-oxidase_2"/>
    <property type="match status" value="1"/>
</dbReference>
<dbReference type="PANTHER" id="PTHR48267:SF1">
    <property type="entry name" value="BILIRUBIN OXIDASE"/>
    <property type="match status" value="1"/>
</dbReference>
<dbReference type="Gene3D" id="2.60.40.420">
    <property type="entry name" value="Cupredoxins - blue copper proteins"/>
    <property type="match status" value="3"/>
</dbReference>
<proteinExistence type="inferred from homology"/>
<keyword evidence="3" id="KW-0560">Oxidoreductase</keyword>
<keyword evidence="4" id="KW-1133">Transmembrane helix</keyword>
<dbReference type="EMBL" id="CP139779">
    <property type="protein sequence ID" value="WQB70290.1"/>
    <property type="molecule type" value="Genomic_DNA"/>
</dbReference>
<evidence type="ECO:0000313" key="7">
    <source>
        <dbReference type="EMBL" id="WQB70290.1"/>
    </source>
</evidence>
<keyword evidence="4" id="KW-0812">Transmembrane</keyword>
<name>A0ABZ0VDU6_9MICO</name>
<keyword evidence="2" id="KW-0479">Metal-binding</keyword>
<organism evidence="7 8">
    <name type="scientific">Microbacterium invictum</name>
    <dbReference type="NCBI Taxonomy" id="515415"/>
    <lineage>
        <taxon>Bacteria</taxon>
        <taxon>Bacillati</taxon>
        <taxon>Actinomycetota</taxon>
        <taxon>Actinomycetes</taxon>
        <taxon>Micrococcales</taxon>
        <taxon>Microbacteriaceae</taxon>
        <taxon>Microbacterium</taxon>
    </lineage>
</organism>
<evidence type="ECO:0000256" key="2">
    <source>
        <dbReference type="ARBA" id="ARBA00022723"/>
    </source>
</evidence>
<evidence type="ECO:0000256" key="4">
    <source>
        <dbReference type="SAM" id="Phobius"/>
    </source>
</evidence>
<dbReference type="PROSITE" id="PS00080">
    <property type="entry name" value="MULTICOPPER_OXIDASE2"/>
    <property type="match status" value="1"/>
</dbReference>
<evidence type="ECO:0000259" key="6">
    <source>
        <dbReference type="Pfam" id="PF07732"/>
    </source>
</evidence>
<evidence type="ECO:0000259" key="5">
    <source>
        <dbReference type="Pfam" id="PF07731"/>
    </source>
</evidence>
<gene>
    <name evidence="7" type="ORF">T9R20_16585</name>
</gene>
<evidence type="ECO:0000256" key="3">
    <source>
        <dbReference type="ARBA" id="ARBA00023002"/>
    </source>
</evidence>
<feature type="domain" description="Plastocyanin-like" evidence="6">
    <location>
        <begin position="89"/>
        <end position="198"/>
    </location>
</feature>
<dbReference type="CDD" id="cd13867">
    <property type="entry name" value="CuRO_2_CueO_FtsP"/>
    <property type="match status" value="1"/>
</dbReference>
<dbReference type="SUPFAM" id="SSF49503">
    <property type="entry name" value="Cupredoxins"/>
    <property type="match status" value="3"/>
</dbReference>
<dbReference type="InterPro" id="IPR011707">
    <property type="entry name" value="Cu-oxidase-like_N"/>
</dbReference>
<dbReference type="InterPro" id="IPR002355">
    <property type="entry name" value="Cu_oxidase_Cu_BS"/>
</dbReference>
<keyword evidence="8" id="KW-1185">Reference proteome</keyword>
<dbReference type="Proteomes" id="UP001324533">
    <property type="component" value="Chromosome"/>
</dbReference>
<reference evidence="7 8" key="1">
    <citation type="submission" date="2023-06" db="EMBL/GenBank/DDBJ databases">
        <title>Rock-solubilizing bacteria, Microbacterium invictum, promotes re-establishment of vegetation in rocky wasteland by accelerating rock bio-weathering and reshaping soil bacterial community.</title>
        <authorList>
            <person name="Liu C."/>
        </authorList>
    </citation>
    <scope>NUCLEOTIDE SEQUENCE [LARGE SCALE GENOMIC DNA]</scope>
    <source>
        <strain evidence="7 8">X-18</strain>
    </source>
</reference>
<dbReference type="Pfam" id="PF07732">
    <property type="entry name" value="Cu-oxidase_3"/>
    <property type="match status" value="1"/>
</dbReference>
<accession>A0ABZ0VDU6</accession>
<dbReference type="CDD" id="cd13890">
    <property type="entry name" value="CuRO_3_CueO_FtsP"/>
    <property type="match status" value="1"/>
</dbReference>
<dbReference type="PANTHER" id="PTHR48267">
    <property type="entry name" value="CUPREDOXIN SUPERFAMILY PROTEIN"/>
    <property type="match status" value="1"/>
</dbReference>
<feature type="domain" description="Plastocyanin-like" evidence="5">
    <location>
        <begin position="388"/>
        <end position="501"/>
    </location>
</feature>
<dbReference type="InterPro" id="IPR011706">
    <property type="entry name" value="Cu-oxidase_C"/>
</dbReference>